<proteinExistence type="predicted"/>
<sequence length="270" mass="30525">MPKLMRLIYRLALELHSKLITIPHLIFAPKRCAEDPTLQRREAEEQILNSLHTTLEYMQGDLTGIWTCCNCETNESIVVNSGENPLGLLSELPKEGIVWVHSDWTSELYIALCTNCGLSRRLKSRPRENEGPACVDLGLPKLNCGCAASTGVEGDCIRLKVGTGTKKYDNPQAVLRQIKEIFDGGYELQPPASTLVAQMFFVREVGGQVTLRKPVSKEQKLRRRLAKLRSREFQARRRFDSKIRVIVRTPISWTMINPSTKTQSGKTPQY</sequence>
<reference evidence="1" key="1">
    <citation type="journal article" date="2020" name="Stud. Mycol.">
        <title>101 Dothideomycetes genomes: a test case for predicting lifestyles and emergence of pathogens.</title>
        <authorList>
            <person name="Haridas S."/>
            <person name="Albert R."/>
            <person name="Binder M."/>
            <person name="Bloem J."/>
            <person name="Labutti K."/>
            <person name="Salamov A."/>
            <person name="Andreopoulos B."/>
            <person name="Baker S."/>
            <person name="Barry K."/>
            <person name="Bills G."/>
            <person name="Bluhm B."/>
            <person name="Cannon C."/>
            <person name="Castanera R."/>
            <person name="Culley D."/>
            <person name="Daum C."/>
            <person name="Ezra D."/>
            <person name="Gonzalez J."/>
            <person name="Henrissat B."/>
            <person name="Kuo A."/>
            <person name="Liang C."/>
            <person name="Lipzen A."/>
            <person name="Lutzoni F."/>
            <person name="Magnuson J."/>
            <person name="Mondo S."/>
            <person name="Nolan M."/>
            <person name="Ohm R."/>
            <person name="Pangilinan J."/>
            <person name="Park H.-J."/>
            <person name="Ramirez L."/>
            <person name="Alfaro M."/>
            <person name="Sun H."/>
            <person name="Tritt A."/>
            <person name="Yoshinaga Y."/>
            <person name="Zwiers L.-H."/>
            <person name="Turgeon B."/>
            <person name="Goodwin S."/>
            <person name="Spatafora J."/>
            <person name="Crous P."/>
            <person name="Grigoriev I."/>
        </authorList>
    </citation>
    <scope>NUCLEOTIDE SEQUENCE</scope>
    <source>
        <strain evidence="1">CBS 627.86</strain>
    </source>
</reference>
<name>A0A6A5Z2E4_9PLEO</name>
<accession>A0A6A5Z2E4</accession>
<keyword evidence="2" id="KW-1185">Reference proteome</keyword>
<protein>
    <submittedName>
        <fullName evidence="1">Uncharacterized protein</fullName>
    </submittedName>
</protein>
<gene>
    <name evidence="1" type="ORF">BDV96DRAFT_634185</name>
</gene>
<evidence type="ECO:0000313" key="1">
    <source>
        <dbReference type="EMBL" id="KAF2112501.1"/>
    </source>
</evidence>
<organism evidence="1 2">
    <name type="scientific">Lophiotrema nucula</name>
    <dbReference type="NCBI Taxonomy" id="690887"/>
    <lineage>
        <taxon>Eukaryota</taxon>
        <taxon>Fungi</taxon>
        <taxon>Dikarya</taxon>
        <taxon>Ascomycota</taxon>
        <taxon>Pezizomycotina</taxon>
        <taxon>Dothideomycetes</taxon>
        <taxon>Pleosporomycetidae</taxon>
        <taxon>Pleosporales</taxon>
        <taxon>Lophiotremataceae</taxon>
        <taxon>Lophiotrema</taxon>
    </lineage>
</organism>
<dbReference type="AlphaFoldDB" id="A0A6A5Z2E4"/>
<dbReference type="Proteomes" id="UP000799770">
    <property type="component" value="Unassembled WGS sequence"/>
</dbReference>
<dbReference type="EMBL" id="ML977331">
    <property type="protein sequence ID" value="KAF2112501.1"/>
    <property type="molecule type" value="Genomic_DNA"/>
</dbReference>
<evidence type="ECO:0000313" key="2">
    <source>
        <dbReference type="Proteomes" id="UP000799770"/>
    </source>
</evidence>